<organism evidence="1 2">
    <name type="scientific">Ricinus communis</name>
    <name type="common">Castor bean</name>
    <dbReference type="NCBI Taxonomy" id="3988"/>
    <lineage>
        <taxon>Eukaryota</taxon>
        <taxon>Viridiplantae</taxon>
        <taxon>Streptophyta</taxon>
        <taxon>Embryophyta</taxon>
        <taxon>Tracheophyta</taxon>
        <taxon>Spermatophyta</taxon>
        <taxon>Magnoliopsida</taxon>
        <taxon>eudicotyledons</taxon>
        <taxon>Gunneridae</taxon>
        <taxon>Pentapetalae</taxon>
        <taxon>rosids</taxon>
        <taxon>fabids</taxon>
        <taxon>Malpighiales</taxon>
        <taxon>Euphorbiaceae</taxon>
        <taxon>Acalyphoideae</taxon>
        <taxon>Acalypheae</taxon>
        <taxon>Ricinus</taxon>
    </lineage>
</organism>
<evidence type="ECO:0000313" key="1">
    <source>
        <dbReference type="EMBL" id="EEF30547.1"/>
    </source>
</evidence>
<gene>
    <name evidence="1" type="ORF">RCOM_1440430</name>
</gene>
<keyword evidence="2" id="KW-1185">Reference proteome</keyword>
<dbReference type="InParanoid" id="B9T0Q8"/>
<proteinExistence type="predicted"/>
<sequence>MEELSQHHLTTSNELNKKLDMLMLSLNNQGSGVVIPPIQNDSTRYHVSPSHTQQFKTSSYHSPTSLALIEFPHFNAKDVKGWIFKGEHFL</sequence>
<dbReference type="AlphaFoldDB" id="B9T0Q8"/>
<dbReference type="EMBL" id="EQ974310">
    <property type="protein sequence ID" value="EEF30547.1"/>
    <property type="molecule type" value="Genomic_DNA"/>
</dbReference>
<reference evidence="2" key="1">
    <citation type="journal article" date="2010" name="Nat. Biotechnol.">
        <title>Draft genome sequence of the oilseed species Ricinus communis.</title>
        <authorList>
            <person name="Chan A.P."/>
            <person name="Crabtree J."/>
            <person name="Zhao Q."/>
            <person name="Lorenzi H."/>
            <person name="Orvis J."/>
            <person name="Puiu D."/>
            <person name="Melake-Berhan A."/>
            <person name="Jones K.M."/>
            <person name="Redman J."/>
            <person name="Chen G."/>
            <person name="Cahoon E.B."/>
            <person name="Gedil M."/>
            <person name="Stanke M."/>
            <person name="Haas B.J."/>
            <person name="Wortman J.R."/>
            <person name="Fraser-Liggett C.M."/>
            <person name="Ravel J."/>
            <person name="Rabinowicz P.D."/>
        </authorList>
    </citation>
    <scope>NUCLEOTIDE SEQUENCE [LARGE SCALE GENOMIC DNA]</scope>
    <source>
        <strain evidence="2">cv. Hale</strain>
    </source>
</reference>
<protein>
    <submittedName>
        <fullName evidence="1">Uncharacterized protein</fullName>
    </submittedName>
</protein>
<accession>B9T0Q8</accession>
<dbReference type="Proteomes" id="UP000008311">
    <property type="component" value="Unassembled WGS sequence"/>
</dbReference>
<evidence type="ECO:0000313" key="2">
    <source>
        <dbReference type="Proteomes" id="UP000008311"/>
    </source>
</evidence>
<name>B9T0Q8_RICCO</name>